<dbReference type="OrthoDB" id="9805533at2"/>
<dbReference type="PATRIC" id="fig|42253.5.peg.2747"/>
<keyword evidence="4" id="KW-0408">Iron</keyword>
<dbReference type="GO" id="GO:0051539">
    <property type="term" value="F:4 iron, 4 sulfur cluster binding"/>
    <property type="evidence" value="ECO:0007669"/>
    <property type="project" value="UniProtKB-KW"/>
</dbReference>
<evidence type="ECO:0000256" key="3">
    <source>
        <dbReference type="ARBA" id="ARBA00022723"/>
    </source>
</evidence>
<feature type="domain" description="NADH-ubiquinone oxidoreductase 51kDa subunit iron-sulphur binding" evidence="7">
    <location>
        <begin position="329"/>
        <end position="374"/>
    </location>
</feature>
<protein>
    <submittedName>
        <fullName evidence="8">NADH-quinone oxidoreductase, subunit F</fullName>
        <ecNumber evidence="8">1.6.99.5</ecNumber>
    </submittedName>
</protein>
<keyword evidence="2" id="KW-0004">4Fe-4S</keyword>
<evidence type="ECO:0000256" key="2">
    <source>
        <dbReference type="ARBA" id="ARBA00022485"/>
    </source>
</evidence>
<evidence type="ECO:0000313" key="8">
    <source>
        <dbReference type="EMBL" id="ALA59189.1"/>
    </source>
</evidence>
<evidence type="ECO:0000256" key="5">
    <source>
        <dbReference type="ARBA" id="ARBA00023014"/>
    </source>
</evidence>
<dbReference type="GO" id="GO:0008137">
    <property type="term" value="F:NADH dehydrogenase (ubiquinone) activity"/>
    <property type="evidence" value="ECO:0007669"/>
    <property type="project" value="InterPro"/>
</dbReference>
<evidence type="ECO:0000256" key="4">
    <source>
        <dbReference type="ARBA" id="ARBA00023004"/>
    </source>
</evidence>
<dbReference type="SMART" id="SM00928">
    <property type="entry name" value="NADH_4Fe-4S"/>
    <property type="match status" value="1"/>
</dbReference>
<dbReference type="Gene3D" id="3.10.20.600">
    <property type="match status" value="1"/>
</dbReference>
<keyword evidence="5" id="KW-0411">Iron-sulfur</keyword>
<dbReference type="InterPro" id="IPR001949">
    <property type="entry name" value="NADH-UbQ_OxRdtase_51kDa_CS"/>
</dbReference>
<evidence type="ECO:0000259" key="7">
    <source>
        <dbReference type="SMART" id="SM00928"/>
    </source>
</evidence>
<dbReference type="GO" id="GO:0046872">
    <property type="term" value="F:metal ion binding"/>
    <property type="evidence" value="ECO:0007669"/>
    <property type="project" value="UniProtKB-KW"/>
</dbReference>
<dbReference type="Pfam" id="PF10589">
    <property type="entry name" value="NADH_4Fe-4S"/>
    <property type="match status" value="1"/>
</dbReference>
<name>A0A0K2GE96_NITMO</name>
<dbReference type="NCBIfam" id="NF010120">
    <property type="entry name" value="PRK13596.1"/>
    <property type="match status" value="1"/>
</dbReference>
<dbReference type="Gene3D" id="1.20.1440.230">
    <property type="entry name" value="NADH-ubiquinone oxidoreductase 51kDa subunit, iron-sulphur binding domain"/>
    <property type="match status" value="1"/>
</dbReference>
<dbReference type="FunFam" id="3.40.50.11540:FF:000001">
    <property type="entry name" value="NADH dehydrogenase [ubiquinone] flavoprotein 1, mitochondrial"/>
    <property type="match status" value="1"/>
</dbReference>
<dbReference type="PANTHER" id="PTHR43578">
    <property type="entry name" value="NADH-QUINONE OXIDOREDUCTASE SUBUNIT F"/>
    <property type="match status" value="1"/>
</dbReference>
<dbReference type="STRING" id="42253.NITMOv2_2780"/>
<reference evidence="8 9" key="1">
    <citation type="journal article" date="2015" name="Proc. Natl. Acad. Sci. U.S.A.">
        <title>Expanded metabolic versatility of ubiquitous nitrite-oxidizing bacteria from the genus Nitrospira.</title>
        <authorList>
            <person name="Koch H."/>
            <person name="Lucker S."/>
            <person name="Albertsen M."/>
            <person name="Kitzinger K."/>
            <person name="Herbold C."/>
            <person name="Spieck E."/>
            <person name="Nielsen P.H."/>
            <person name="Wagner M."/>
            <person name="Daims H."/>
        </authorList>
    </citation>
    <scope>NUCLEOTIDE SEQUENCE [LARGE SCALE GENOMIC DNA]</scope>
    <source>
        <strain evidence="8 9">NSP M-1</strain>
    </source>
</reference>
<feature type="compositionally biased region" description="Basic and acidic residues" evidence="6">
    <location>
        <begin position="1"/>
        <end position="13"/>
    </location>
</feature>
<dbReference type="SUPFAM" id="SSF140490">
    <property type="entry name" value="Nqo1C-terminal domain-like"/>
    <property type="match status" value="1"/>
</dbReference>
<organism evidence="8 9">
    <name type="scientific">Nitrospira moscoviensis</name>
    <dbReference type="NCBI Taxonomy" id="42253"/>
    <lineage>
        <taxon>Bacteria</taxon>
        <taxon>Pseudomonadati</taxon>
        <taxon>Nitrospirota</taxon>
        <taxon>Nitrospiria</taxon>
        <taxon>Nitrospirales</taxon>
        <taxon>Nitrospiraceae</taxon>
        <taxon>Nitrospira</taxon>
    </lineage>
</organism>
<dbReference type="InterPro" id="IPR011538">
    <property type="entry name" value="Nuo51_FMN-bd"/>
</dbReference>
<dbReference type="EMBL" id="CP011801">
    <property type="protein sequence ID" value="ALA59189.1"/>
    <property type="molecule type" value="Genomic_DNA"/>
</dbReference>
<dbReference type="AlphaFoldDB" id="A0A0K2GE96"/>
<dbReference type="Pfam" id="PF01512">
    <property type="entry name" value="Complex1_51K"/>
    <property type="match status" value="1"/>
</dbReference>
<dbReference type="SUPFAM" id="SSF142984">
    <property type="entry name" value="Nqo1 middle domain-like"/>
    <property type="match status" value="1"/>
</dbReference>
<keyword evidence="3" id="KW-0479">Metal-binding</keyword>
<evidence type="ECO:0000256" key="6">
    <source>
        <dbReference type="SAM" id="MobiDB-lite"/>
    </source>
</evidence>
<accession>A0A0K2GE96</accession>
<dbReference type="PANTHER" id="PTHR43578:SF3">
    <property type="entry name" value="NADH-QUINONE OXIDOREDUCTASE SUBUNIT F"/>
    <property type="match status" value="1"/>
</dbReference>
<gene>
    <name evidence="8" type="primary">nuoF</name>
    <name evidence="8" type="ORF">NITMOv2_2780</name>
</gene>
<dbReference type="Pfam" id="PF10531">
    <property type="entry name" value="SLBB"/>
    <property type="match status" value="1"/>
</dbReference>
<dbReference type="InterPro" id="IPR019554">
    <property type="entry name" value="Soluble_ligand-bd"/>
</dbReference>
<dbReference type="PROSITE" id="PS00645">
    <property type="entry name" value="COMPLEX1_51K_2"/>
    <property type="match status" value="1"/>
</dbReference>
<dbReference type="SUPFAM" id="SSF142019">
    <property type="entry name" value="Nqo1 FMN-binding domain-like"/>
    <property type="match status" value="1"/>
</dbReference>
<dbReference type="GO" id="GO:0016491">
    <property type="term" value="F:oxidoreductase activity"/>
    <property type="evidence" value="ECO:0007669"/>
    <property type="project" value="UniProtKB-KW"/>
</dbReference>
<comment type="similarity">
    <text evidence="1">Belongs to the complex I 51 kDa subunit family.</text>
</comment>
<dbReference type="InterPro" id="IPR019575">
    <property type="entry name" value="Nuop51_4Fe4S-bd"/>
</dbReference>
<dbReference type="FunFam" id="1.20.1440.230:FF:000002">
    <property type="entry name" value="NADH-quinone oxidoreductase subunit F"/>
    <property type="match status" value="1"/>
</dbReference>
<sequence length="439" mass="48316">MERPLTQRFRKDGGPPGISDYEKTGGYESVRLALKRHDPADVQRMVTEAGLRGRGGAGFPTGKKWSFVPMGEDAPRPKYLVVNADEMEPGTFKDRVLLEGDPHQMIEGMLVAGYAIGAEVGYIFLRAEYHEAAKRLERAIHEARAKGYVGRRILGSEFSFDVYLHTSAGRYICGEETALLNALEGKRAIPRAKPPFPQTAGLWGQPTVVQNVETLYNVPHIITHGTDWYRALAKGKDGGTKIYGVSGKVKRPGWWELPMGTTVEELLFDHAGGMREGLRFRGLLPGGASTAFLVEEHLSLPMDFSSIPMSVSRMGTGTMIVLDDRSCPVGLMANLERFFAQESCGWCTPCREGLPWVFRVLEAMEAGRGVPADMEVLSAHPGLLAFGHTFCALAPGAMDPLSSALKYFREDFEQHVSQGRCPWNAKLQMHNVKIGAGTF</sequence>
<dbReference type="Gene3D" id="3.40.50.11540">
    <property type="entry name" value="NADH-ubiquinone oxidoreductase 51kDa subunit"/>
    <property type="match status" value="1"/>
</dbReference>
<dbReference type="RefSeq" id="WP_053380251.1">
    <property type="nucleotide sequence ID" value="NZ_CP011801.1"/>
</dbReference>
<dbReference type="GO" id="GO:0010181">
    <property type="term" value="F:FMN binding"/>
    <property type="evidence" value="ECO:0007669"/>
    <property type="project" value="InterPro"/>
</dbReference>
<evidence type="ECO:0000256" key="1">
    <source>
        <dbReference type="ARBA" id="ARBA00007523"/>
    </source>
</evidence>
<dbReference type="EC" id="1.6.99.5" evidence="8"/>
<keyword evidence="9" id="KW-1185">Reference proteome</keyword>
<dbReference type="Proteomes" id="UP000069205">
    <property type="component" value="Chromosome"/>
</dbReference>
<feature type="region of interest" description="Disordered" evidence="6">
    <location>
        <begin position="1"/>
        <end position="22"/>
    </location>
</feature>
<dbReference type="InterPro" id="IPR037225">
    <property type="entry name" value="Nuo51_FMN-bd_sf"/>
</dbReference>
<dbReference type="InterPro" id="IPR037207">
    <property type="entry name" value="Nuop51_4Fe4S-bd_sf"/>
</dbReference>
<keyword evidence="8" id="KW-0560">Oxidoreductase</keyword>
<evidence type="ECO:0000313" key="9">
    <source>
        <dbReference type="Proteomes" id="UP000069205"/>
    </source>
</evidence>
<dbReference type="KEGG" id="nmv:NITMOv2_2780"/>
<proteinExistence type="inferred from homology"/>